<organism evidence="1">
    <name type="scientific">Anguilla anguilla</name>
    <name type="common">European freshwater eel</name>
    <name type="synonym">Muraena anguilla</name>
    <dbReference type="NCBI Taxonomy" id="7936"/>
    <lineage>
        <taxon>Eukaryota</taxon>
        <taxon>Metazoa</taxon>
        <taxon>Chordata</taxon>
        <taxon>Craniata</taxon>
        <taxon>Vertebrata</taxon>
        <taxon>Euteleostomi</taxon>
        <taxon>Actinopterygii</taxon>
        <taxon>Neopterygii</taxon>
        <taxon>Teleostei</taxon>
        <taxon>Anguilliformes</taxon>
        <taxon>Anguillidae</taxon>
        <taxon>Anguilla</taxon>
    </lineage>
</organism>
<dbReference type="AlphaFoldDB" id="A0A0E9PY05"/>
<name>A0A0E9PY05_ANGAN</name>
<sequence length="33" mass="3999">MRKKHKTFYPLTGYTQHNRHIITLIPFLESEVV</sequence>
<proteinExistence type="predicted"/>
<protein>
    <submittedName>
        <fullName evidence="1">Uncharacterized protein</fullName>
    </submittedName>
</protein>
<dbReference type="EMBL" id="GBXM01099849">
    <property type="protein sequence ID" value="JAH08728.1"/>
    <property type="molecule type" value="Transcribed_RNA"/>
</dbReference>
<evidence type="ECO:0000313" key="1">
    <source>
        <dbReference type="EMBL" id="JAH08728.1"/>
    </source>
</evidence>
<reference evidence="1" key="1">
    <citation type="submission" date="2014-11" db="EMBL/GenBank/DDBJ databases">
        <authorList>
            <person name="Amaro Gonzalez C."/>
        </authorList>
    </citation>
    <scope>NUCLEOTIDE SEQUENCE</scope>
</reference>
<reference evidence="1" key="2">
    <citation type="journal article" date="2015" name="Fish Shellfish Immunol.">
        <title>Early steps in the European eel (Anguilla anguilla)-Vibrio vulnificus interaction in the gills: Role of the RtxA13 toxin.</title>
        <authorList>
            <person name="Callol A."/>
            <person name="Pajuelo D."/>
            <person name="Ebbesson L."/>
            <person name="Teles M."/>
            <person name="MacKenzie S."/>
            <person name="Amaro C."/>
        </authorList>
    </citation>
    <scope>NUCLEOTIDE SEQUENCE</scope>
</reference>
<accession>A0A0E9PY05</accession>